<evidence type="ECO:0000313" key="2">
    <source>
        <dbReference type="Proteomes" id="UP001212152"/>
    </source>
</evidence>
<reference evidence="1" key="1">
    <citation type="submission" date="2020-05" db="EMBL/GenBank/DDBJ databases">
        <title>Phylogenomic resolution of chytrid fungi.</title>
        <authorList>
            <person name="Stajich J.E."/>
            <person name="Amses K."/>
            <person name="Simmons R."/>
            <person name="Seto K."/>
            <person name="Myers J."/>
            <person name="Bonds A."/>
            <person name="Quandt C.A."/>
            <person name="Barry K."/>
            <person name="Liu P."/>
            <person name="Grigoriev I."/>
            <person name="Longcore J.E."/>
            <person name="James T.Y."/>
        </authorList>
    </citation>
    <scope>NUCLEOTIDE SEQUENCE</scope>
    <source>
        <strain evidence="1">JEL0379</strain>
    </source>
</reference>
<dbReference type="Proteomes" id="UP001212152">
    <property type="component" value="Unassembled WGS sequence"/>
</dbReference>
<proteinExistence type="predicted"/>
<sequence>MLLFCFRLQRDSEVLTNYVNGRLSDGWLRGNVRRVPVWFYDGLEVRPTIEMCRQILRGKRLTLGEYEFRSAEPDQNLDNSELTFYDLSGYMSTVGKYMLQHGAMLGFFLSIGSLLRSDDETRSDPFPRPTSYTPWGARRSRLPIIIEPRTFRIET</sequence>
<keyword evidence="2" id="KW-1185">Reference proteome</keyword>
<evidence type="ECO:0000313" key="1">
    <source>
        <dbReference type="EMBL" id="KAJ3175885.1"/>
    </source>
</evidence>
<comment type="caution">
    <text evidence="1">The sequence shown here is derived from an EMBL/GenBank/DDBJ whole genome shotgun (WGS) entry which is preliminary data.</text>
</comment>
<dbReference type="Pfam" id="PF10247">
    <property type="entry name" value="Romo1"/>
    <property type="match status" value="1"/>
</dbReference>
<organism evidence="1 2">
    <name type="scientific">Geranomyces variabilis</name>
    <dbReference type="NCBI Taxonomy" id="109894"/>
    <lineage>
        <taxon>Eukaryota</taxon>
        <taxon>Fungi</taxon>
        <taxon>Fungi incertae sedis</taxon>
        <taxon>Chytridiomycota</taxon>
        <taxon>Chytridiomycota incertae sedis</taxon>
        <taxon>Chytridiomycetes</taxon>
        <taxon>Spizellomycetales</taxon>
        <taxon>Powellomycetaceae</taxon>
        <taxon>Geranomyces</taxon>
    </lineage>
</organism>
<dbReference type="AlphaFoldDB" id="A0AAD5TGU1"/>
<accession>A0AAD5TGU1</accession>
<dbReference type="InterPro" id="IPR018450">
    <property type="entry name" value="Romo1/Mgr2"/>
</dbReference>
<gene>
    <name evidence="1" type="ORF">HDU87_005715</name>
</gene>
<protein>
    <submittedName>
        <fullName evidence="1">Uncharacterized protein</fullName>
    </submittedName>
</protein>
<dbReference type="EMBL" id="JADGJQ010000047">
    <property type="protein sequence ID" value="KAJ3175885.1"/>
    <property type="molecule type" value="Genomic_DNA"/>
</dbReference>
<name>A0AAD5TGU1_9FUNG</name>